<keyword evidence="2" id="KW-1185">Reference proteome</keyword>
<dbReference type="InterPro" id="IPR052419">
    <property type="entry name" value="5_3-deoxyribonucleotidase-like"/>
</dbReference>
<dbReference type="OrthoDB" id="10248475at2759"/>
<evidence type="ECO:0000313" key="2">
    <source>
        <dbReference type="Proteomes" id="UP000652761"/>
    </source>
</evidence>
<protein>
    <submittedName>
        <fullName evidence="1">Uncharacterized protein</fullName>
    </submittedName>
</protein>
<accession>A0A843XRI7</accession>
<reference evidence="1" key="1">
    <citation type="submission" date="2017-07" db="EMBL/GenBank/DDBJ databases">
        <title>Taro Niue Genome Assembly and Annotation.</title>
        <authorList>
            <person name="Atibalentja N."/>
            <person name="Keating K."/>
            <person name="Fields C.J."/>
        </authorList>
    </citation>
    <scope>NUCLEOTIDE SEQUENCE</scope>
    <source>
        <strain evidence="1">Niue_2</strain>
        <tissue evidence="1">Leaf</tissue>
    </source>
</reference>
<sequence length="195" mass="22018">MALNKVLPPAAYCGLSTFRSRDENCVLPRKVWLDMYSDLRSGGVLRLRSCLDSHDRVLRRVDDGLRKPHAVAPSRQWLRESEIGLGEEVGSAKFVNGRGSTLGFLNRSVPKKLIVAVDVDEVLGSFLSALNKFIADHYSASHSLSEFYVYEFFKIWNCSRAEGTKLHIQFSDCTSLQIGFFYLSFKEKLLLTMSS</sequence>
<proteinExistence type="predicted"/>
<dbReference type="AlphaFoldDB" id="A0A843XRI7"/>
<gene>
    <name evidence="1" type="ORF">Taro_054558</name>
</gene>
<dbReference type="EMBL" id="NMUH01011143">
    <property type="protein sequence ID" value="MQM21515.1"/>
    <property type="molecule type" value="Genomic_DNA"/>
</dbReference>
<comment type="caution">
    <text evidence="1">The sequence shown here is derived from an EMBL/GenBank/DDBJ whole genome shotgun (WGS) entry which is preliminary data.</text>
</comment>
<organism evidence="1 2">
    <name type="scientific">Colocasia esculenta</name>
    <name type="common">Wild taro</name>
    <name type="synonym">Arum esculentum</name>
    <dbReference type="NCBI Taxonomy" id="4460"/>
    <lineage>
        <taxon>Eukaryota</taxon>
        <taxon>Viridiplantae</taxon>
        <taxon>Streptophyta</taxon>
        <taxon>Embryophyta</taxon>
        <taxon>Tracheophyta</taxon>
        <taxon>Spermatophyta</taxon>
        <taxon>Magnoliopsida</taxon>
        <taxon>Liliopsida</taxon>
        <taxon>Araceae</taxon>
        <taxon>Aroideae</taxon>
        <taxon>Colocasieae</taxon>
        <taxon>Colocasia</taxon>
    </lineage>
</organism>
<dbReference type="PANTHER" id="PTHR35134">
    <property type="entry name" value="NUCLEOTIDASE YQFW-RELATED"/>
    <property type="match status" value="1"/>
</dbReference>
<dbReference type="PANTHER" id="PTHR35134:SF2">
    <property type="entry name" value="NUCLEOTIDASE YQFW-RELATED"/>
    <property type="match status" value="1"/>
</dbReference>
<dbReference type="Proteomes" id="UP000652761">
    <property type="component" value="Unassembled WGS sequence"/>
</dbReference>
<evidence type="ECO:0000313" key="1">
    <source>
        <dbReference type="EMBL" id="MQM21515.1"/>
    </source>
</evidence>
<name>A0A843XRI7_COLES</name>